<protein>
    <submittedName>
        <fullName evidence="1">Uncharacterized protein</fullName>
    </submittedName>
</protein>
<proteinExistence type="predicted"/>
<gene>
    <name evidence="1" type="ORF">METZ01_LOCUS229424</name>
</gene>
<evidence type="ECO:0000313" key="1">
    <source>
        <dbReference type="EMBL" id="SVB76570.1"/>
    </source>
</evidence>
<accession>A0A382GN43</accession>
<dbReference type="AlphaFoldDB" id="A0A382GN43"/>
<name>A0A382GN43_9ZZZZ</name>
<dbReference type="EMBL" id="UINC01056483">
    <property type="protein sequence ID" value="SVB76570.1"/>
    <property type="molecule type" value="Genomic_DNA"/>
</dbReference>
<reference evidence="1" key="1">
    <citation type="submission" date="2018-05" db="EMBL/GenBank/DDBJ databases">
        <authorList>
            <person name="Lanie J.A."/>
            <person name="Ng W.-L."/>
            <person name="Kazmierczak K.M."/>
            <person name="Andrzejewski T.M."/>
            <person name="Davidsen T.M."/>
            <person name="Wayne K.J."/>
            <person name="Tettelin H."/>
            <person name="Glass J.I."/>
            <person name="Rusch D."/>
            <person name="Podicherti R."/>
            <person name="Tsui H.-C.T."/>
            <person name="Winkler M.E."/>
        </authorList>
    </citation>
    <scope>NUCLEOTIDE SEQUENCE</scope>
</reference>
<organism evidence="1">
    <name type="scientific">marine metagenome</name>
    <dbReference type="NCBI Taxonomy" id="408172"/>
    <lineage>
        <taxon>unclassified sequences</taxon>
        <taxon>metagenomes</taxon>
        <taxon>ecological metagenomes</taxon>
    </lineage>
</organism>
<sequence>MEISRKNPGFLSLELMRTNPAPAS</sequence>